<reference evidence="1 2" key="1">
    <citation type="submission" date="2022-06" db="EMBL/GenBank/DDBJ databases">
        <title>Sequencing the genomes of 1000 actinobacteria strains.</title>
        <authorList>
            <person name="Klenk H.-P."/>
        </authorList>
    </citation>
    <scope>NUCLEOTIDE SEQUENCE [LARGE SCALE GENOMIC DNA]</scope>
    <source>
        <strain evidence="1 2">DSM 41656</strain>
    </source>
</reference>
<dbReference type="RefSeq" id="WP_253804447.1">
    <property type="nucleotide sequence ID" value="NZ_BAAAUB010000050.1"/>
</dbReference>
<evidence type="ECO:0000313" key="1">
    <source>
        <dbReference type="EMBL" id="MCP2314101.1"/>
    </source>
</evidence>
<protein>
    <recommendedName>
        <fullName evidence="3">Anti-sigma factor</fullName>
    </recommendedName>
</protein>
<dbReference type="EMBL" id="JAMZDX010000008">
    <property type="protein sequence ID" value="MCP2314101.1"/>
    <property type="molecule type" value="Genomic_DNA"/>
</dbReference>
<accession>A0ABT1JAM3</accession>
<name>A0ABT1JAM3_9ACTN</name>
<comment type="caution">
    <text evidence="1">The sequence shown here is derived from an EMBL/GenBank/DDBJ whole genome shotgun (WGS) entry which is preliminary data.</text>
</comment>
<evidence type="ECO:0000313" key="2">
    <source>
        <dbReference type="Proteomes" id="UP001206483"/>
    </source>
</evidence>
<keyword evidence="2" id="KW-1185">Reference proteome</keyword>
<evidence type="ECO:0008006" key="3">
    <source>
        <dbReference type="Google" id="ProtNLM"/>
    </source>
</evidence>
<proteinExistence type="predicted"/>
<sequence>MERTDGALEGLRAVWAAAEQPQPPLPWYRKVSPKPLAFAVACAAVLGAAVLAIDAADGQEEQRTVALPAEFGGLPRVADDGNLAAMRADFLRDTARLLAVRSAEMTAYGQPGATGLGQAELLVTAVNASIGDAARATTLMLGGYSPSGPGALSDGTPVTDLQTFDPGPLGGAIACALLHDGDRPLAACAWADGSTSGALTDVTAKLTLDQLAERTRELRATAEHRA</sequence>
<dbReference type="Proteomes" id="UP001206483">
    <property type="component" value="Unassembled WGS sequence"/>
</dbReference>
<organism evidence="1 2">
    <name type="scientific">Kitasatospora paracochleata</name>
    <dbReference type="NCBI Taxonomy" id="58354"/>
    <lineage>
        <taxon>Bacteria</taxon>
        <taxon>Bacillati</taxon>
        <taxon>Actinomycetota</taxon>
        <taxon>Actinomycetes</taxon>
        <taxon>Kitasatosporales</taxon>
        <taxon>Streptomycetaceae</taxon>
        <taxon>Kitasatospora</taxon>
    </lineage>
</organism>
<gene>
    <name evidence="1" type="ORF">FHR36_007300</name>
</gene>